<evidence type="ECO:0000313" key="2">
    <source>
        <dbReference type="EMBL" id="SIT85329.1"/>
    </source>
</evidence>
<accession>A0A1R3X323</accession>
<dbReference type="AlphaFoldDB" id="A0A1R3X323"/>
<evidence type="ECO:0000313" key="3">
    <source>
        <dbReference type="Proteomes" id="UP000187181"/>
    </source>
</evidence>
<keyword evidence="3" id="KW-1185">Reference proteome</keyword>
<feature type="chain" id="PRO_5012458568" description="Lipoprotein" evidence="1">
    <location>
        <begin position="31"/>
        <end position="211"/>
    </location>
</feature>
<gene>
    <name evidence="2" type="ORF">SAMN05444128_1521</name>
</gene>
<sequence>MYDNLLKMKRLSNVALLLILLVAGLSCRQAQDIKAFTEAKYSLRSVKDIKLNGIDVEERIQQRRGFSNEERDSLLTAVTSNSLELGATLALHVTLQEQSEEKRNLTITRLKWLLEVEGEDALTGTIEETMVLQEGLNSLPISTPVGLPSHENLPKYTGLSRLITLLGQRTDIREHVTLKIKPTIKTPVGNIESPAFITVSKPSSLVAFFKQ</sequence>
<evidence type="ECO:0008006" key="4">
    <source>
        <dbReference type="Google" id="ProtNLM"/>
    </source>
</evidence>
<organism evidence="2 3">
    <name type="scientific">Pontibacter indicus</name>
    <dbReference type="NCBI Taxonomy" id="1317125"/>
    <lineage>
        <taxon>Bacteria</taxon>
        <taxon>Pseudomonadati</taxon>
        <taxon>Bacteroidota</taxon>
        <taxon>Cytophagia</taxon>
        <taxon>Cytophagales</taxon>
        <taxon>Hymenobacteraceae</taxon>
        <taxon>Pontibacter</taxon>
    </lineage>
</organism>
<proteinExistence type="predicted"/>
<keyword evidence="1" id="KW-0732">Signal</keyword>
<protein>
    <recommendedName>
        <fullName evidence="4">Lipoprotein</fullName>
    </recommendedName>
</protein>
<dbReference type="Proteomes" id="UP000187181">
    <property type="component" value="Unassembled WGS sequence"/>
</dbReference>
<dbReference type="EMBL" id="FTPP01000001">
    <property type="protein sequence ID" value="SIT85329.1"/>
    <property type="molecule type" value="Genomic_DNA"/>
</dbReference>
<name>A0A1R3X323_9BACT</name>
<evidence type="ECO:0000256" key="1">
    <source>
        <dbReference type="SAM" id="SignalP"/>
    </source>
</evidence>
<feature type="signal peptide" evidence="1">
    <location>
        <begin position="1"/>
        <end position="30"/>
    </location>
</feature>
<dbReference type="STRING" id="1317125.SAMN05444128_1521"/>
<dbReference type="PROSITE" id="PS51257">
    <property type="entry name" value="PROKAR_LIPOPROTEIN"/>
    <property type="match status" value="1"/>
</dbReference>
<reference evidence="3" key="1">
    <citation type="submission" date="2017-01" db="EMBL/GenBank/DDBJ databases">
        <authorList>
            <person name="Varghese N."/>
            <person name="Submissions S."/>
        </authorList>
    </citation>
    <scope>NUCLEOTIDE SEQUENCE [LARGE SCALE GENOMIC DNA]</scope>
    <source>
        <strain evidence="3">LP100</strain>
    </source>
</reference>